<protein>
    <recommendedName>
        <fullName evidence="4">Outer membrane protein beta-barrel domain-containing protein</fullName>
    </recommendedName>
</protein>
<evidence type="ECO:0000256" key="2">
    <source>
        <dbReference type="ARBA" id="ARBA00022729"/>
    </source>
</evidence>
<reference evidence="5 6" key="1">
    <citation type="submission" date="2018-01" db="EMBL/GenBank/DDBJ databases">
        <title>Draft genome sequence of Paucibacter aquatile CR182 isolated from freshwater of the Nakdong River.</title>
        <authorList>
            <person name="Choi A."/>
            <person name="Chung E.J."/>
        </authorList>
    </citation>
    <scope>NUCLEOTIDE SEQUENCE [LARGE SCALE GENOMIC DNA]</scope>
    <source>
        <strain evidence="5 6">CR182</strain>
    </source>
</reference>
<keyword evidence="2 3" id="KW-0732">Signal</keyword>
<organism evidence="5 6">
    <name type="scientific">Kinneretia aquatilis</name>
    <dbReference type="NCBI Taxonomy" id="2070761"/>
    <lineage>
        <taxon>Bacteria</taxon>
        <taxon>Pseudomonadati</taxon>
        <taxon>Pseudomonadota</taxon>
        <taxon>Betaproteobacteria</taxon>
        <taxon>Burkholderiales</taxon>
        <taxon>Sphaerotilaceae</taxon>
        <taxon>Roseateles</taxon>
    </lineage>
</organism>
<dbReference type="InterPro" id="IPR027385">
    <property type="entry name" value="Beta-barrel_OMP"/>
</dbReference>
<feature type="chain" id="PRO_5014614587" description="Outer membrane protein beta-barrel domain-containing protein" evidence="3">
    <location>
        <begin position="20"/>
        <end position="179"/>
    </location>
</feature>
<proteinExistence type="predicted"/>
<feature type="domain" description="Outer membrane protein beta-barrel" evidence="4">
    <location>
        <begin position="7"/>
        <end position="179"/>
    </location>
</feature>
<dbReference type="GO" id="GO:0009279">
    <property type="term" value="C:cell outer membrane"/>
    <property type="evidence" value="ECO:0007669"/>
    <property type="project" value="UniProtKB-SubCell"/>
</dbReference>
<comment type="subcellular location">
    <subcellularLocation>
        <location evidence="1">Cell outer membrane</location>
    </subcellularLocation>
</comment>
<dbReference type="EMBL" id="POSP01000003">
    <property type="protein sequence ID" value="PND37340.1"/>
    <property type="molecule type" value="Genomic_DNA"/>
</dbReference>
<comment type="caution">
    <text evidence="5">The sequence shown here is derived from an EMBL/GenBank/DDBJ whole genome shotgun (WGS) entry which is preliminary data.</text>
</comment>
<dbReference type="Gene3D" id="2.40.160.20">
    <property type="match status" value="1"/>
</dbReference>
<name>A0A2N8KV83_9BURK</name>
<dbReference type="Pfam" id="PF13505">
    <property type="entry name" value="OMP_b-brl"/>
    <property type="match status" value="1"/>
</dbReference>
<gene>
    <name evidence="5" type="ORF">C1O66_07215</name>
</gene>
<dbReference type="RefSeq" id="WP_102767259.1">
    <property type="nucleotide sequence ID" value="NZ_POSP01000003.1"/>
</dbReference>
<dbReference type="SUPFAM" id="SSF56925">
    <property type="entry name" value="OMPA-like"/>
    <property type="match status" value="1"/>
</dbReference>
<evidence type="ECO:0000313" key="5">
    <source>
        <dbReference type="EMBL" id="PND37340.1"/>
    </source>
</evidence>
<evidence type="ECO:0000313" key="6">
    <source>
        <dbReference type="Proteomes" id="UP000235916"/>
    </source>
</evidence>
<keyword evidence="6" id="KW-1185">Reference proteome</keyword>
<dbReference type="AlphaFoldDB" id="A0A2N8KV83"/>
<sequence length="179" mass="18534">MNKFIAAAALALIAGTASAAPGTDSNFYIGADIGSSKFKVDGESGSKTGFGATLGYTLNPNVAFELSARRLGTWKEGSVSAKANALQASVLGIAPITNEFSLYGRLGVGRNSLTVTEGGYNGTERKTKALFGLGASYQLAKNVSLRGEYMNLGSNKLGSGADTVTVKMHQFNVGVNYAF</sequence>
<dbReference type="OrthoDB" id="5360144at2"/>
<feature type="signal peptide" evidence="3">
    <location>
        <begin position="1"/>
        <end position="19"/>
    </location>
</feature>
<evidence type="ECO:0000259" key="4">
    <source>
        <dbReference type="Pfam" id="PF13505"/>
    </source>
</evidence>
<evidence type="ECO:0000256" key="3">
    <source>
        <dbReference type="SAM" id="SignalP"/>
    </source>
</evidence>
<dbReference type="Proteomes" id="UP000235916">
    <property type="component" value="Unassembled WGS sequence"/>
</dbReference>
<evidence type="ECO:0000256" key="1">
    <source>
        <dbReference type="ARBA" id="ARBA00004442"/>
    </source>
</evidence>
<dbReference type="InterPro" id="IPR011250">
    <property type="entry name" value="OMP/PagP_B-barrel"/>
</dbReference>
<accession>A0A2N8KV83</accession>